<dbReference type="PRINTS" id="PR02001">
    <property type="entry name" value="GCR1CAMPR"/>
</dbReference>
<feature type="transmembrane region" description="Helical" evidence="8">
    <location>
        <begin position="152"/>
        <end position="175"/>
    </location>
</feature>
<evidence type="ECO:0000256" key="5">
    <source>
        <dbReference type="ARBA" id="ARBA00023136"/>
    </source>
</evidence>
<dbReference type="PRINTS" id="PR02000">
    <property type="entry name" value="GCR1PLANT"/>
</dbReference>
<comment type="subcellular location">
    <subcellularLocation>
        <location evidence="1">Membrane</location>
        <topology evidence="1">Multi-pass membrane protein</topology>
    </subcellularLocation>
</comment>
<dbReference type="OrthoDB" id="299724at2759"/>
<dbReference type="PANTHER" id="PTHR23112:SF0">
    <property type="entry name" value="TRANSMEMBRANE PROTEIN 116"/>
    <property type="match status" value="1"/>
</dbReference>
<comment type="caution">
    <text evidence="10">The sequence shown here is derived from an EMBL/GenBank/DDBJ whole genome shotgun (WGS) entry which is preliminary data.</text>
</comment>
<dbReference type="InterPro" id="IPR022340">
    <property type="entry name" value="GPCR_GCR1_put"/>
</dbReference>
<feature type="transmembrane region" description="Helical" evidence="8">
    <location>
        <begin position="222"/>
        <end position="248"/>
    </location>
</feature>
<dbReference type="InterPro" id="IPR022343">
    <property type="entry name" value="GCR1-cAMP_receptor"/>
</dbReference>
<evidence type="ECO:0000256" key="7">
    <source>
        <dbReference type="ARBA" id="ARBA00023224"/>
    </source>
</evidence>
<feature type="transmembrane region" description="Helical" evidence="8">
    <location>
        <begin position="108"/>
        <end position="128"/>
    </location>
</feature>
<name>A0A1R2B1W1_9CILI</name>
<keyword evidence="4" id="KW-0297">G-protein coupled receptor</keyword>
<dbReference type="Gene3D" id="1.20.1070.10">
    <property type="entry name" value="Rhodopsin 7-helix transmembrane proteins"/>
    <property type="match status" value="1"/>
</dbReference>
<dbReference type="GO" id="GO:0004930">
    <property type="term" value="F:G protein-coupled receptor activity"/>
    <property type="evidence" value="ECO:0007669"/>
    <property type="project" value="UniProtKB-KW"/>
</dbReference>
<keyword evidence="3 8" id="KW-1133">Transmembrane helix</keyword>
<gene>
    <name evidence="10" type="ORF">SteCoe_31381</name>
</gene>
<evidence type="ECO:0000256" key="3">
    <source>
        <dbReference type="ARBA" id="ARBA00022989"/>
    </source>
</evidence>
<keyword evidence="5 8" id="KW-0472">Membrane</keyword>
<evidence type="ECO:0000259" key="9">
    <source>
        <dbReference type="PROSITE" id="PS50262"/>
    </source>
</evidence>
<protein>
    <recommendedName>
        <fullName evidence="9">G-protein coupled receptors family 1 profile domain-containing protein</fullName>
    </recommendedName>
</protein>
<evidence type="ECO:0000256" key="4">
    <source>
        <dbReference type="ARBA" id="ARBA00023040"/>
    </source>
</evidence>
<keyword evidence="2 8" id="KW-0812">Transmembrane</keyword>
<feature type="domain" description="G-protein coupled receptors family 1 profile" evidence="9">
    <location>
        <begin position="17"/>
        <end position="245"/>
    </location>
</feature>
<dbReference type="InterPro" id="IPR017452">
    <property type="entry name" value="GPCR_Rhodpsn_7TM"/>
</dbReference>
<evidence type="ECO:0000256" key="8">
    <source>
        <dbReference type="SAM" id="Phobius"/>
    </source>
</evidence>
<sequence length="280" mass="32652">MIQYAAVSPFMALSTISSLMMIILSITNANLRQRYPFQLIFILAILDFLWSLVSLIPVELFENRVFCSLQGALNQLFNMSDLLWTAFMSFELYNVVYKDMPKLMYGYIKPLIFILIISTITALIPWTLDVYKLAGAWCWINKSKGPRKLENLLLRILLFYGVAWIVMIWNTFVSVKLYFKLKYRFSRENKSIVNKLAFYPLILFICYCPITISRIFEEAVEIPLWFHIFSECMMMIEGILNMIVYGFTDEVKVIIKQMISRKGKASQYESNGVAMNLVAK</sequence>
<feature type="transmembrane region" description="Helical" evidence="8">
    <location>
        <begin position="6"/>
        <end position="27"/>
    </location>
</feature>
<keyword evidence="6" id="KW-0675">Receptor</keyword>
<keyword evidence="7" id="KW-0807">Transducer</keyword>
<organism evidence="10 11">
    <name type="scientific">Stentor coeruleus</name>
    <dbReference type="NCBI Taxonomy" id="5963"/>
    <lineage>
        <taxon>Eukaryota</taxon>
        <taxon>Sar</taxon>
        <taxon>Alveolata</taxon>
        <taxon>Ciliophora</taxon>
        <taxon>Postciliodesmatophora</taxon>
        <taxon>Heterotrichea</taxon>
        <taxon>Heterotrichida</taxon>
        <taxon>Stentoridae</taxon>
        <taxon>Stentor</taxon>
    </lineage>
</organism>
<reference evidence="10 11" key="1">
    <citation type="submission" date="2016-11" db="EMBL/GenBank/DDBJ databases">
        <title>The macronuclear genome of Stentor coeruleus: a giant cell with tiny introns.</title>
        <authorList>
            <person name="Slabodnick M."/>
            <person name="Ruby J.G."/>
            <person name="Reiff S.B."/>
            <person name="Swart E.C."/>
            <person name="Gosai S."/>
            <person name="Prabakaran S."/>
            <person name="Witkowska E."/>
            <person name="Larue G.E."/>
            <person name="Fisher S."/>
            <person name="Freeman R.M."/>
            <person name="Gunawardena J."/>
            <person name="Chu W."/>
            <person name="Stover N.A."/>
            <person name="Gregory B.D."/>
            <person name="Nowacki M."/>
            <person name="Derisi J."/>
            <person name="Roy S.W."/>
            <person name="Marshall W.F."/>
            <person name="Sood P."/>
        </authorList>
    </citation>
    <scope>NUCLEOTIDE SEQUENCE [LARGE SCALE GENOMIC DNA]</scope>
    <source>
        <strain evidence="10">WM001</strain>
    </source>
</reference>
<dbReference type="AlphaFoldDB" id="A0A1R2B1W1"/>
<feature type="transmembrane region" description="Helical" evidence="8">
    <location>
        <begin position="39"/>
        <end position="56"/>
    </location>
</feature>
<dbReference type="PANTHER" id="PTHR23112">
    <property type="entry name" value="G PROTEIN-COUPLED RECEPTOR 157-RELATED"/>
    <property type="match status" value="1"/>
</dbReference>
<evidence type="ECO:0000256" key="6">
    <source>
        <dbReference type="ARBA" id="ARBA00023170"/>
    </source>
</evidence>
<feature type="transmembrane region" description="Helical" evidence="8">
    <location>
        <begin position="196"/>
        <end position="216"/>
    </location>
</feature>
<dbReference type="GO" id="GO:0007189">
    <property type="term" value="P:adenylate cyclase-activating G protein-coupled receptor signaling pathway"/>
    <property type="evidence" value="ECO:0007669"/>
    <property type="project" value="TreeGrafter"/>
</dbReference>
<keyword evidence="11" id="KW-1185">Reference proteome</keyword>
<evidence type="ECO:0000313" key="11">
    <source>
        <dbReference type="Proteomes" id="UP000187209"/>
    </source>
</evidence>
<feature type="transmembrane region" description="Helical" evidence="8">
    <location>
        <begin position="76"/>
        <end position="96"/>
    </location>
</feature>
<dbReference type="PROSITE" id="PS50262">
    <property type="entry name" value="G_PROTEIN_RECEP_F1_2"/>
    <property type="match status" value="1"/>
</dbReference>
<evidence type="ECO:0000256" key="1">
    <source>
        <dbReference type="ARBA" id="ARBA00004141"/>
    </source>
</evidence>
<evidence type="ECO:0000313" key="10">
    <source>
        <dbReference type="EMBL" id="OMJ70610.1"/>
    </source>
</evidence>
<proteinExistence type="predicted"/>
<evidence type="ECO:0000256" key="2">
    <source>
        <dbReference type="ARBA" id="ARBA00022692"/>
    </source>
</evidence>
<dbReference type="EMBL" id="MPUH01001071">
    <property type="protein sequence ID" value="OMJ70610.1"/>
    <property type="molecule type" value="Genomic_DNA"/>
</dbReference>
<accession>A0A1R2B1W1</accession>
<dbReference type="SUPFAM" id="SSF81321">
    <property type="entry name" value="Family A G protein-coupled receptor-like"/>
    <property type="match status" value="1"/>
</dbReference>
<dbReference type="Proteomes" id="UP000187209">
    <property type="component" value="Unassembled WGS sequence"/>
</dbReference>
<dbReference type="GO" id="GO:0005886">
    <property type="term" value="C:plasma membrane"/>
    <property type="evidence" value="ECO:0007669"/>
    <property type="project" value="TreeGrafter"/>
</dbReference>